<feature type="non-terminal residue" evidence="1">
    <location>
        <position position="1"/>
    </location>
</feature>
<protein>
    <submittedName>
        <fullName evidence="1">5194_t:CDS:1</fullName>
    </submittedName>
</protein>
<name>A0ACA9LUW5_9GLOM</name>
<reference evidence="1" key="1">
    <citation type="submission" date="2021-06" db="EMBL/GenBank/DDBJ databases">
        <authorList>
            <person name="Kallberg Y."/>
            <person name="Tangrot J."/>
            <person name="Rosling A."/>
        </authorList>
    </citation>
    <scope>NUCLEOTIDE SEQUENCE</scope>
    <source>
        <strain evidence="1">IL203A</strain>
    </source>
</reference>
<accession>A0ACA9LUW5</accession>
<gene>
    <name evidence="1" type="ORF">DHETER_LOCUS5262</name>
</gene>
<evidence type="ECO:0000313" key="1">
    <source>
        <dbReference type="EMBL" id="CAG8551875.1"/>
    </source>
</evidence>
<evidence type="ECO:0000313" key="2">
    <source>
        <dbReference type="Proteomes" id="UP000789702"/>
    </source>
</evidence>
<proteinExistence type="predicted"/>
<keyword evidence="2" id="KW-1185">Reference proteome</keyword>
<organism evidence="1 2">
    <name type="scientific">Dentiscutata heterogama</name>
    <dbReference type="NCBI Taxonomy" id="1316150"/>
    <lineage>
        <taxon>Eukaryota</taxon>
        <taxon>Fungi</taxon>
        <taxon>Fungi incertae sedis</taxon>
        <taxon>Mucoromycota</taxon>
        <taxon>Glomeromycotina</taxon>
        <taxon>Glomeromycetes</taxon>
        <taxon>Diversisporales</taxon>
        <taxon>Gigasporaceae</taxon>
        <taxon>Dentiscutata</taxon>
    </lineage>
</organism>
<comment type="caution">
    <text evidence="1">The sequence shown here is derived from an EMBL/GenBank/DDBJ whole genome shotgun (WGS) entry which is preliminary data.</text>
</comment>
<dbReference type="EMBL" id="CAJVPU010005729">
    <property type="protein sequence ID" value="CAG8551875.1"/>
    <property type="molecule type" value="Genomic_DNA"/>
</dbReference>
<sequence length="131" mass="15472">IDKLCIIQKQQEYTIKNLLSSIEHLTNKINTLSQAESQQELVDETSKTSIASQQRPTTQFENDKEQKNALWKQKKQEAEKEKKIEEEEETEEEKTKEEETEKEEEINKKKKGKKQPLISLIKTSKVKRKKK</sequence>
<dbReference type="Proteomes" id="UP000789702">
    <property type="component" value="Unassembled WGS sequence"/>
</dbReference>